<organism evidence="1 2">
    <name type="scientific">Pseudomonas syringae pv. pisi</name>
    <dbReference type="NCBI Taxonomy" id="59510"/>
    <lineage>
        <taxon>Bacteria</taxon>
        <taxon>Pseudomonadati</taxon>
        <taxon>Pseudomonadota</taxon>
        <taxon>Gammaproteobacteria</taxon>
        <taxon>Pseudomonadales</taxon>
        <taxon>Pseudomonadaceae</taxon>
        <taxon>Pseudomonas</taxon>
        <taxon>Pseudomonas syringae</taxon>
    </lineage>
</organism>
<dbReference type="RefSeq" id="WP_103736266.1">
    <property type="nucleotide sequence ID" value="NZ_QJTX01000011.1"/>
</dbReference>
<gene>
    <name evidence="1" type="ORF">ALQ44_00340</name>
</gene>
<dbReference type="EMBL" id="RBPQ01000090">
    <property type="protein sequence ID" value="RMO29773.1"/>
    <property type="molecule type" value="Genomic_DNA"/>
</dbReference>
<dbReference type="Proteomes" id="UP000276886">
    <property type="component" value="Unassembled WGS sequence"/>
</dbReference>
<protein>
    <submittedName>
        <fullName evidence="1">Uncharacterized protein</fullName>
    </submittedName>
</protein>
<comment type="caution">
    <text evidence="1">The sequence shown here is derived from an EMBL/GenBank/DDBJ whole genome shotgun (WGS) entry which is preliminary data.</text>
</comment>
<dbReference type="AlphaFoldDB" id="A0A2V4S8N7"/>
<evidence type="ECO:0000313" key="1">
    <source>
        <dbReference type="EMBL" id="RMO29773.1"/>
    </source>
</evidence>
<name>A0A2V4S8N7_PSESJ</name>
<proteinExistence type="predicted"/>
<evidence type="ECO:0000313" key="2">
    <source>
        <dbReference type="Proteomes" id="UP000276886"/>
    </source>
</evidence>
<sequence length="120" mass="14077">MDYQLLAWNRTKNYRCQPCGKAGLKPLVDFDSNWICNGEGCGKPIEIEMTHKRYRPRWANRVKAEDLVPNDELAFETEGSAFAYVLESNDVAGKQDKWYVARQGHRGLQVDRNHFYYRFI</sequence>
<accession>A0A2V4S8N7</accession>
<reference evidence="1 2" key="1">
    <citation type="submission" date="2018-08" db="EMBL/GenBank/DDBJ databases">
        <title>Recombination of ecologically and evolutionarily significant loci maintains genetic cohesion in the Pseudomonas syringae species complex.</title>
        <authorList>
            <person name="Dillon M."/>
            <person name="Thakur S."/>
            <person name="Almeida R.N.D."/>
            <person name="Weir B.S."/>
            <person name="Guttman D.S."/>
        </authorList>
    </citation>
    <scope>NUCLEOTIDE SEQUENCE [LARGE SCALE GENOMIC DNA]</scope>
    <source>
        <strain evidence="1 2">ICMP 2788</strain>
    </source>
</reference>